<sequence length="214" mass="22739">MNVLVIGANGKVGRHLVRLLGQNESHRVKAFIRNPDQAEELERLGAETVIADLEGTVSEIAAAVKGSDAIVFTAGSGGKTGADKTLLIDLDGAVKAMEAAEQAGIRRFIMVSALHAENREQWPKSIKPYYVAKHYADRLLEASNLDYIILRPGGLTDEPGSGKVATGNNLGSHSISREDVAATVVAVLDEPQTYQRAIDLVSGSTPIAEAVRQG</sequence>
<organism evidence="2 3">
    <name type="scientific">Paenibacillus kribbensis</name>
    <dbReference type="NCBI Taxonomy" id="172713"/>
    <lineage>
        <taxon>Bacteria</taxon>
        <taxon>Bacillati</taxon>
        <taxon>Bacillota</taxon>
        <taxon>Bacilli</taxon>
        <taxon>Bacillales</taxon>
        <taxon>Paenibacillaceae</taxon>
        <taxon>Paenibacillus</taxon>
    </lineage>
</organism>
<evidence type="ECO:0000259" key="1">
    <source>
        <dbReference type="Pfam" id="PF13460"/>
    </source>
</evidence>
<reference evidence="2 3" key="1">
    <citation type="submission" date="2017-03" db="EMBL/GenBank/DDBJ databases">
        <title>Complete genome sequence of Paenibacillus Kribbensis producing bioflocculants.</title>
        <authorList>
            <person name="Lee H.-G."/>
            <person name="Oh H.-M."/>
        </authorList>
    </citation>
    <scope>NUCLEOTIDE SEQUENCE [LARGE SCALE GENOMIC DNA]</scope>
    <source>
        <strain evidence="2 3">AM49</strain>
    </source>
</reference>
<feature type="domain" description="NAD(P)-binding" evidence="1">
    <location>
        <begin position="7"/>
        <end position="191"/>
    </location>
</feature>
<keyword evidence="3" id="KW-1185">Reference proteome</keyword>
<dbReference type="SUPFAM" id="SSF51735">
    <property type="entry name" value="NAD(P)-binding Rossmann-fold domains"/>
    <property type="match status" value="1"/>
</dbReference>
<proteinExistence type="predicted"/>
<evidence type="ECO:0000313" key="2">
    <source>
        <dbReference type="EMBL" id="ASR45339.1"/>
    </source>
</evidence>
<dbReference type="Pfam" id="PF13460">
    <property type="entry name" value="NAD_binding_10"/>
    <property type="match status" value="1"/>
</dbReference>
<accession>A0A222WG59</accession>
<dbReference type="RefSeq" id="WP_094153409.1">
    <property type="nucleotide sequence ID" value="NZ_CP020028.1"/>
</dbReference>
<dbReference type="PANTHER" id="PTHR15020:SF50">
    <property type="entry name" value="UPF0659 PROTEIN YMR090W"/>
    <property type="match status" value="1"/>
</dbReference>
<dbReference type="CDD" id="cd05243">
    <property type="entry name" value="SDR_a5"/>
    <property type="match status" value="1"/>
</dbReference>
<dbReference type="Gene3D" id="3.40.50.720">
    <property type="entry name" value="NAD(P)-binding Rossmann-like Domain"/>
    <property type="match status" value="1"/>
</dbReference>
<dbReference type="Proteomes" id="UP000214666">
    <property type="component" value="Chromosome"/>
</dbReference>
<gene>
    <name evidence="2" type="ORF">B4V02_00745</name>
</gene>
<dbReference type="OrthoDB" id="9803892at2"/>
<dbReference type="InterPro" id="IPR036291">
    <property type="entry name" value="NAD(P)-bd_dom_sf"/>
</dbReference>
<evidence type="ECO:0000313" key="3">
    <source>
        <dbReference type="Proteomes" id="UP000214666"/>
    </source>
</evidence>
<dbReference type="EMBL" id="CP020028">
    <property type="protein sequence ID" value="ASR45339.1"/>
    <property type="molecule type" value="Genomic_DNA"/>
</dbReference>
<dbReference type="InterPro" id="IPR016040">
    <property type="entry name" value="NAD(P)-bd_dom"/>
</dbReference>
<dbReference type="KEGG" id="pkb:B4V02_00745"/>
<dbReference type="PANTHER" id="PTHR15020">
    <property type="entry name" value="FLAVIN REDUCTASE-RELATED"/>
    <property type="match status" value="1"/>
</dbReference>
<protein>
    <submittedName>
        <fullName evidence="2">Sugar epimerase</fullName>
    </submittedName>
</protein>
<dbReference type="AlphaFoldDB" id="A0A222WG59"/>
<name>A0A222WG59_9BACL</name>